<dbReference type="PANTHER" id="PTHR12728:SF0">
    <property type="entry name" value="RIBOSOME PRODUCTION FACTOR 2 HOMOLOG"/>
    <property type="match status" value="1"/>
</dbReference>
<organism evidence="7 8">
    <name type="scientific">Niveomyces insectorum RCEF 264</name>
    <dbReference type="NCBI Taxonomy" id="1081102"/>
    <lineage>
        <taxon>Eukaryota</taxon>
        <taxon>Fungi</taxon>
        <taxon>Dikarya</taxon>
        <taxon>Ascomycota</taxon>
        <taxon>Pezizomycotina</taxon>
        <taxon>Sordariomycetes</taxon>
        <taxon>Hypocreomycetidae</taxon>
        <taxon>Hypocreales</taxon>
        <taxon>Cordycipitaceae</taxon>
        <taxon>Niveomyces</taxon>
    </lineage>
</organism>
<dbReference type="PANTHER" id="PTHR12728">
    <property type="entry name" value="BRIX DOMAIN CONTAINING PROTEIN"/>
    <property type="match status" value="1"/>
</dbReference>
<feature type="domain" description="Brix" evidence="6">
    <location>
        <begin position="28"/>
        <end position="299"/>
    </location>
</feature>
<evidence type="ECO:0000256" key="5">
    <source>
        <dbReference type="SAM" id="MobiDB-lite"/>
    </source>
</evidence>
<dbReference type="GO" id="GO:0000027">
    <property type="term" value="P:ribosomal large subunit assembly"/>
    <property type="evidence" value="ECO:0007669"/>
    <property type="project" value="InterPro"/>
</dbReference>
<evidence type="ECO:0000256" key="1">
    <source>
        <dbReference type="ARBA" id="ARBA00004604"/>
    </source>
</evidence>
<feature type="compositionally biased region" description="Basic residues" evidence="5">
    <location>
        <begin position="344"/>
        <end position="353"/>
    </location>
</feature>
<dbReference type="GO" id="GO:0005730">
    <property type="term" value="C:nucleolus"/>
    <property type="evidence" value="ECO:0007669"/>
    <property type="project" value="UniProtKB-SubCell"/>
</dbReference>
<proteinExistence type="inferred from homology"/>
<evidence type="ECO:0000256" key="3">
    <source>
        <dbReference type="ARBA" id="ARBA00023242"/>
    </source>
</evidence>
<accession>A0A167XVI2</accession>
<dbReference type="OrthoDB" id="407658at2759"/>
<reference evidence="7 8" key="1">
    <citation type="journal article" date="2016" name="Genome Biol. Evol.">
        <title>Divergent and convergent evolution of fungal pathogenicity.</title>
        <authorList>
            <person name="Shang Y."/>
            <person name="Xiao G."/>
            <person name="Zheng P."/>
            <person name="Cen K."/>
            <person name="Zhan S."/>
            <person name="Wang C."/>
        </authorList>
    </citation>
    <scope>NUCLEOTIDE SEQUENCE [LARGE SCALE GENOMIC DNA]</scope>
    <source>
        <strain evidence="7 8">RCEF 264</strain>
    </source>
</reference>
<dbReference type="PROSITE" id="PS50833">
    <property type="entry name" value="BRIX"/>
    <property type="match status" value="1"/>
</dbReference>
<keyword evidence="3 4" id="KW-0539">Nucleus</keyword>
<feature type="region of interest" description="Disordered" evidence="5">
    <location>
        <begin position="321"/>
        <end position="403"/>
    </location>
</feature>
<comment type="similarity">
    <text evidence="2 4">Belongs to the RPF2 family.</text>
</comment>
<name>A0A167XVI2_9HYPO</name>
<dbReference type="InterPro" id="IPR007109">
    <property type="entry name" value="Brix"/>
</dbReference>
<evidence type="ECO:0000256" key="2">
    <source>
        <dbReference type="ARBA" id="ARBA00010782"/>
    </source>
</evidence>
<evidence type="ECO:0000259" key="6">
    <source>
        <dbReference type="PROSITE" id="PS50833"/>
    </source>
</evidence>
<dbReference type="Proteomes" id="UP000076874">
    <property type="component" value="Unassembled WGS sequence"/>
</dbReference>
<dbReference type="STRING" id="1081102.A0A167XVI2"/>
<dbReference type="GO" id="GO:0019843">
    <property type="term" value="F:rRNA binding"/>
    <property type="evidence" value="ECO:0007669"/>
    <property type="project" value="UniProtKB-UniRule"/>
</dbReference>
<evidence type="ECO:0000256" key="4">
    <source>
        <dbReference type="RuleBase" id="RU367086"/>
    </source>
</evidence>
<protein>
    <recommendedName>
        <fullName evidence="4">Ribosome production factor 2 homolog</fullName>
    </recommendedName>
    <alternativeName>
        <fullName evidence="4">Ribosome biogenesis protein RPF2 homolog</fullName>
    </alternativeName>
</protein>
<dbReference type="SMART" id="SM00879">
    <property type="entry name" value="Brix"/>
    <property type="match status" value="1"/>
</dbReference>
<evidence type="ECO:0000313" key="7">
    <source>
        <dbReference type="EMBL" id="OAA65457.1"/>
    </source>
</evidence>
<dbReference type="EMBL" id="AZHD01000003">
    <property type="protein sequence ID" value="OAA65457.1"/>
    <property type="molecule type" value="Genomic_DNA"/>
</dbReference>
<dbReference type="GO" id="GO:0000463">
    <property type="term" value="P:maturation of LSU-rRNA from tricistronic rRNA transcript (SSU-rRNA, 5.8S rRNA, LSU-rRNA)"/>
    <property type="evidence" value="ECO:0007669"/>
    <property type="project" value="TreeGrafter"/>
</dbReference>
<comment type="caution">
    <text evidence="7">The sequence shown here is derived from an EMBL/GenBank/DDBJ whole genome shotgun (WGS) entry which is preliminary data.</text>
</comment>
<feature type="region of interest" description="Disordered" evidence="5">
    <location>
        <begin position="1"/>
        <end position="22"/>
    </location>
</feature>
<keyword evidence="8" id="KW-1185">Reference proteome</keyword>
<feature type="compositionally biased region" description="Low complexity" evidence="5">
    <location>
        <begin position="134"/>
        <end position="158"/>
    </location>
</feature>
<evidence type="ECO:0000313" key="8">
    <source>
        <dbReference type="Proteomes" id="UP000076874"/>
    </source>
</evidence>
<comment type="subcellular location">
    <subcellularLocation>
        <location evidence="1 4">Nucleus</location>
        <location evidence="1 4">Nucleolus</location>
    </subcellularLocation>
</comment>
<feature type="compositionally biased region" description="Basic and acidic residues" evidence="5">
    <location>
        <begin position="367"/>
        <end position="382"/>
    </location>
</feature>
<dbReference type="AlphaFoldDB" id="A0A167XVI2"/>
<gene>
    <name evidence="7" type="ORF">SPI_02244</name>
</gene>
<dbReference type="Pfam" id="PF04427">
    <property type="entry name" value="Brix"/>
    <property type="match status" value="1"/>
</dbReference>
<sequence length="403" mass="43582">MLRQVAPRNARAKRALDKRAPKADENPKTCLFLRGTSASQLVQNCLTDLHALRAPLAKKFTKKNAVHPFEDPASLEFFARKNDASLLLFGSSSKKRRHCLTLCRTFDYRMLDMLELYVDETTFQRIGAVDDATTTTTTTTTPAAEAAATGADGSSAAAPKKRSFPVGTRPMLVFAGAPFYEGDGGATPTTETGRKYALAKSLLTDFFRGDSSPDKIDVAGLSHIVVATAIEGEGGGGGGDAGAAPATDATSPASLPQLHLRVYALQTKRSGQRLPRIELEEVGPRLDVRLGRYKEPDAAMLKEALRRPKTNEARTKKNIETDGMGDKIGRVHLGKQDMGELQTRKMKGLKRRRGEANDDNEDGGGGDGDRDDGHEANGHDDILNGITGVVRLKNERPKKAKRS</sequence>
<dbReference type="InterPro" id="IPR039770">
    <property type="entry name" value="Rpf2"/>
</dbReference>
<feature type="region of interest" description="Disordered" evidence="5">
    <location>
        <begin position="134"/>
        <end position="161"/>
    </location>
</feature>
<feature type="compositionally biased region" description="Basic and acidic residues" evidence="5">
    <location>
        <begin position="321"/>
        <end position="338"/>
    </location>
</feature>